<proteinExistence type="predicted"/>
<name>A0ABZ0SBE2_9GAMM</name>
<dbReference type="RefSeq" id="WP_328983974.1">
    <property type="nucleotide sequence ID" value="NZ_CP121472.1"/>
</dbReference>
<dbReference type="EMBL" id="CP121472">
    <property type="protein sequence ID" value="WPL18197.1"/>
    <property type="molecule type" value="Genomic_DNA"/>
</dbReference>
<evidence type="ECO:0000313" key="2">
    <source>
        <dbReference type="Proteomes" id="UP001432180"/>
    </source>
</evidence>
<sequence>MQAQRVLGRVDHGTLLIQLPESFNHRRVEVIVLALDEENALPETRQPHPDLAGSVRIHGDIFASAPEQDWDLPQ</sequence>
<keyword evidence="2" id="KW-1185">Reference proteome</keyword>
<dbReference type="Proteomes" id="UP001432180">
    <property type="component" value="Chromosome"/>
</dbReference>
<accession>A0ABZ0SBE2</accession>
<organism evidence="1 2">
    <name type="scientific">Thiorhodovibrio winogradskyi</name>
    <dbReference type="NCBI Taxonomy" id="77007"/>
    <lineage>
        <taxon>Bacteria</taxon>
        <taxon>Pseudomonadati</taxon>
        <taxon>Pseudomonadota</taxon>
        <taxon>Gammaproteobacteria</taxon>
        <taxon>Chromatiales</taxon>
        <taxon>Chromatiaceae</taxon>
        <taxon>Thiorhodovibrio</taxon>
    </lineage>
</organism>
<reference evidence="1 2" key="1">
    <citation type="journal article" date="2023" name="Microorganisms">
        <title>Thiorhodovibrio frisius and Trv. litoralis spp. nov., Two Novel Members from a Clade of Fastidious Purple Sulfur Bacteria That Exhibit Unique Red-Shifted Light-Harvesting Capabilities.</title>
        <authorList>
            <person name="Methner A."/>
            <person name="Kuzyk S.B."/>
            <person name="Petersen J."/>
            <person name="Bauer S."/>
            <person name="Brinkmann H."/>
            <person name="Sichau K."/>
            <person name="Wanner G."/>
            <person name="Wolf J."/>
            <person name="Neumann-Schaal M."/>
            <person name="Henke P."/>
            <person name="Tank M."/>
            <person name="Sproer C."/>
            <person name="Bunk B."/>
            <person name="Overmann J."/>
        </authorList>
    </citation>
    <scope>NUCLEOTIDE SEQUENCE [LARGE SCALE GENOMIC DNA]</scope>
    <source>
        <strain evidence="1 2">DSM 6702</strain>
    </source>
</reference>
<protein>
    <submittedName>
        <fullName evidence="1">Uncharacterized protein</fullName>
    </submittedName>
</protein>
<gene>
    <name evidence="1" type="ORF">Thiowin_03256</name>
</gene>
<evidence type="ECO:0000313" key="1">
    <source>
        <dbReference type="EMBL" id="WPL18197.1"/>
    </source>
</evidence>